<dbReference type="Proteomes" id="UP000182248">
    <property type="component" value="Unassembled WGS sequence"/>
</dbReference>
<keyword evidence="2" id="KW-1185">Reference proteome</keyword>
<sequence length="112" mass="12351">MKTLTLSSVEQCITAAYHQYLTGKPGTITCTTIEDGTVNIQCVISGTRFNCGFAGYQMNGDDTDHLRTWCITHPGDGWSFGFRGISPSHPDSLNITLIDKTPLMFNFHVYLG</sequence>
<dbReference type="AlphaFoldDB" id="A0A1K1QSB0"/>
<accession>A0A1K1QSB0</accession>
<gene>
    <name evidence="1" type="ORF">SAMN02927921_02819</name>
</gene>
<protein>
    <submittedName>
        <fullName evidence="1">Uncharacterized protein</fullName>
    </submittedName>
</protein>
<evidence type="ECO:0000313" key="1">
    <source>
        <dbReference type="EMBL" id="SFW62807.1"/>
    </source>
</evidence>
<reference evidence="1 2" key="1">
    <citation type="submission" date="2016-11" db="EMBL/GenBank/DDBJ databases">
        <authorList>
            <person name="Jaros S."/>
            <person name="Januszkiewicz K."/>
            <person name="Wedrychowicz H."/>
        </authorList>
    </citation>
    <scope>NUCLEOTIDE SEQUENCE [LARGE SCALE GENOMIC DNA]</scope>
    <source>
        <strain evidence="1 2">CGMCC 1.12145</strain>
    </source>
</reference>
<dbReference type="OrthoDB" id="1261924at2"/>
<dbReference type="RefSeq" id="WP_072318024.1">
    <property type="nucleotide sequence ID" value="NZ_FPJE01000015.1"/>
</dbReference>
<dbReference type="EMBL" id="FPJE01000015">
    <property type="protein sequence ID" value="SFW62807.1"/>
    <property type="molecule type" value="Genomic_DNA"/>
</dbReference>
<organism evidence="1 2">
    <name type="scientific">Sinomicrobium oceani</name>
    <dbReference type="NCBI Taxonomy" id="1150368"/>
    <lineage>
        <taxon>Bacteria</taxon>
        <taxon>Pseudomonadati</taxon>
        <taxon>Bacteroidota</taxon>
        <taxon>Flavobacteriia</taxon>
        <taxon>Flavobacteriales</taxon>
        <taxon>Flavobacteriaceae</taxon>
        <taxon>Sinomicrobium</taxon>
    </lineage>
</organism>
<name>A0A1K1QSB0_9FLAO</name>
<evidence type="ECO:0000313" key="2">
    <source>
        <dbReference type="Proteomes" id="UP000182248"/>
    </source>
</evidence>
<dbReference type="STRING" id="1150368.SAMN02927921_02819"/>
<proteinExistence type="predicted"/>